<dbReference type="EMBL" id="CATNWA010008447">
    <property type="protein sequence ID" value="CAI9556162.1"/>
    <property type="molecule type" value="Genomic_DNA"/>
</dbReference>
<proteinExistence type="predicted"/>
<sequence>MIPYCPGPHELSVRPWPASTPGTSTCAFLCPVPLFPHSGFHSIKMWPDRLGV</sequence>
<reference evidence="1" key="1">
    <citation type="submission" date="2023-05" db="EMBL/GenBank/DDBJ databases">
        <authorList>
            <person name="Stuckert A."/>
        </authorList>
    </citation>
    <scope>NUCLEOTIDE SEQUENCE</scope>
</reference>
<comment type="caution">
    <text evidence="1">The sequence shown here is derived from an EMBL/GenBank/DDBJ whole genome shotgun (WGS) entry which is preliminary data.</text>
</comment>
<gene>
    <name evidence="1" type="ORF">SPARVUS_LOCUS4511047</name>
</gene>
<evidence type="ECO:0000313" key="2">
    <source>
        <dbReference type="Proteomes" id="UP001162483"/>
    </source>
</evidence>
<protein>
    <submittedName>
        <fullName evidence="1">Uncharacterized protein</fullName>
    </submittedName>
</protein>
<name>A0ABN9C992_9NEOB</name>
<dbReference type="Proteomes" id="UP001162483">
    <property type="component" value="Unassembled WGS sequence"/>
</dbReference>
<accession>A0ABN9C992</accession>
<keyword evidence="2" id="KW-1185">Reference proteome</keyword>
<evidence type="ECO:0000313" key="1">
    <source>
        <dbReference type="EMBL" id="CAI9556162.1"/>
    </source>
</evidence>
<feature type="non-terminal residue" evidence="1">
    <location>
        <position position="52"/>
    </location>
</feature>
<organism evidence="1 2">
    <name type="scientific">Staurois parvus</name>
    <dbReference type="NCBI Taxonomy" id="386267"/>
    <lineage>
        <taxon>Eukaryota</taxon>
        <taxon>Metazoa</taxon>
        <taxon>Chordata</taxon>
        <taxon>Craniata</taxon>
        <taxon>Vertebrata</taxon>
        <taxon>Euteleostomi</taxon>
        <taxon>Amphibia</taxon>
        <taxon>Batrachia</taxon>
        <taxon>Anura</taxon>
        <taxon>Neobatrachia</taxon>
        <taxon>Ranoidea</taxon>
        <taxon>Ranidae</taxon>
        <taxon>Staurois</taxon>
    </lineage>
</organism>